<dbReference type="SUPFAM" id="SSF51556">
    <property type="entry name" value="Metallo-dependent hydrolases"/>
    <property type="match status" value="1"/>
</dbReference>
<accession>A0A8H6HZJ7</accession>
<dbReference type="Gene3D" id="2.30.40.10">
    <property type="entry name" value="Urease, subunit C, domain 1"/>
    <property type="match status" value="1"/>
</dbReference>
<reference evidence="3 4" key="1">
    <citation type="submission" date="2020-07" db="EMBL/GenBank/DDBJ databases">
        <title>Comparative genomics of pyrophilous fungi reveals a link between fire events and developmental genes.</title>
        <authorList>
            <consortium name="DOE Joint Genome Institute"/>
            <person name="Steindorff A.S."/>
            <person name="Carver A."/>
            <person name="Calhoun S."/>
            <person name="Stillman K."/>
            <person name="Liu H."/>
            <person name="Lipzen A."/>
            <person name="Pangilinan J."/>
            <person name="Labutti K."/>
            <person name="Bruns T.D."/>
            <person name="Grigoriev I.V."/>
        </authorList>
    </citation>
    <scope>NUCLEOTIDE SEQUENCE [LARGE SCALE GENOMIC DNA]</scope>
    <source>
        <strain evidence="3 4">CBS 144469</strain>
    </source>
</reference>
<proteinExistence type="predicted"/>
<evidence type="ECO:0000313" key="3">
    <source>
        <dbReference type="EMBL" id="KAF6755157.1"/>
    </source>
</evidence>
<dbReference type="Pfam" id="PF07969">
    <property type="entry name" value="Amidohydro_3"/>
    <property type="match status" value="1"/>
</dbReference>
<protein>
    <submittedName>
        <fullName evidence="3">Amidohydrolase family-domain-containing protein</fullName>
    </submittedName>
</protein>
<dbReference type="InterPro" id="IPR011059">
    <property type="entry name" value="Metal-dep_hydrolase_composite"/>
</dbReference>
<dbReference type="GO" id="GO:0016810">
    <property type="term" value="F:hydrolase activity, acting on carbon-nitrogen (but not peptide) bonds"/>
    <property type="evidence" value="ECO:0007669"/>
    <property type="project" value="InterPro"/>
</dbReference>
<comment type="caution">
    <text evidence="3">The sequence shown here is derived from an EMBL/GenBank/DDBJ whole genome shotgun (WGS) entry which is preliminary data.</text>
</comment>
<dbReference type="AlphaFoldDB" id="A0A8H6HZJ7"/>
<dbReference type="InterPro" id="IPR032466">
    <property type="entry name" value="Metal_Hydrolase"/>
</dbReference>
<dbReference type="OrthoDB" id="3501663at2759"/>
<keyword evidence="4" id="KW-1185">Reference proteome</keyword>
<dbReference type="Gene3D" id="3.10.310.70">
    <property type="match status" value="1"/>
</dbReference>
<evidence type="ECO:0000313" key="4">
    <source>
        <dbReference type="Proteomes" id="UP000521943"/>
    </source>
</evidence>
<feature type="region of interest" description="Disordered" evidence="1">
    <location>
        <begin position="1"/>
        <end position="20"/>
    </location>
</feature>
<feature type="domain" description="Amidohydrolase 3" evidence="2">
    <location>
        <begin position="123"/>
        <end position="604"/>
    </location>
</feature>
<organism evidence="3 4">
    <name type="scientific">Ephemerocybe angulata</name>
    <dbReference type="NCBI Taxonomy" id="980116"/>
    <lineage>
        <taxon>Eukaryota</taxon>
        <taxon>Fungi</taxon>
        <taxon>Dikarya</taxon>
        <taxon>Basidiomycota</taxon>
        <taxon>Agaricomycotina</taxon>
        <taxon>Agaricomycetes</taxon>
        <taxon>Agaricomycetidae</taxon>
        <taxon>Agaricales</taxon>
        <taxon>Agaricineae</taxon>
        <taxon>Psathyrellaceae</taxon>
        <taxon>Ephemerocybe</taxon>
    </lineage>
</organism>
<dbReference type="Gene3D" id="3.20.20.140">
    <property type="entry name" value="Metal-dependent hydrolases"/>
    <property type="match status" value="1"/>
</dbReference>
<dbReference type="InterPro" id="IPR013108">
    <property type="entry name" value="Amidohydro_3"/>
</dbReference>
<dbReference type="PANTHER" id="PTHR22642">
    <property type="entry name" value="IMIDAZOLONEPROPIONASE"/>
    <property type="match status" value="1"/>
</dbReference>
<evidence type="ECO:0000256" key="1">
    <source>
        <dbReference type="SAM" id="MobiDB-lite"/>
    </source>
</evidence>
<dbReference type="InterPro" id="IPR033932">
    <property type="entry name" value="YtcJ-like"/>
</dbReference>
<dbReference type="SUPFAM" id="SSF51338">
    <property type="entry name" value="Composite domain of metallo-dependent hydrolases"/>
    <property type="match status" value="1"/>
</dbReference>
<dbReference type="EMBL" id="JACGCI010000031">
    <property type="protein sequence ID" value="KAF6755157.1"/>
    <property type="molecule type" value="Genomic_DNA"/>
</dbReference>
<gene>
    <name evidence="3" type="ORF">DFP72DRAFT_897346</name>
</gene>
<sequence length="607" mass="66566">MAKAKEAELGSNRDSTPIKRESSSTSALRWILAVLVAASLTSVLHKADFLARLRHYCASGPVMNLPNQYILCSAEGETSVYTVDEANAVKQCVGVDSGFVVSTGDLRTVQHGRNWRVYRIPPGAMVVPGLSDSHCHILEHGAARQIPFGDATSVEESVEMVASYILANPDVERNRSEAIVSWGWDHESWSAPKYPTAADLELNPISRGRRVILQSKDGHAIWVSKAILDAYAPYPDTVEGGVIMRDSSGSPTGVFFDSAQNLIEMPSISGEELSRRLHMAARDALALGLTSLHDAGFKPESMEAFKREVEAHGKLPVRVYAMTHFDEYASYWTNGTEMLHGMGDKERFSARSLKIFADGALRTSGAALYEPYSDDPGNRGQMRLSGEALQSVVNRFAKAGWQVNVHAIGDRANGLVLDAFESVLREDNKVDARETRPRLEHAQVMAEADFERIGRLGVIASVQPTHVISDMPFAEDRLGTKRVKGLYAFRSILSSGARITLGTDFPVESMDPMKTFYAAVTRRAFNVPEGEGWYPEQRLTRTEALRGLTIDPAYASFTESVLGSLESGKHADWVILSKDIMKVDMNEVLITKVLATALDGEIVFGGL</sequence>
<dbReference type="PANTHER" id="PTHR22642:SF2">
    <property type="entry name" value="PROTEIN LONG AFTER FAR-RED 3"/>
    <property type="match status" value="1"/>
</dbReference>
<dbReference type="CDD" id="cd01300">
    <property type="entry name" value="YtcJ_like"/>
    <property type="match status" value="1"/>
</dbReference>
<keyword evidence="3" id="KW-0378">Hydrolase</keyword>
<dbReference type="Proteomes" id="UP000521943">
    <property type="component" value="Unassembled WGS sequence"/>
</dbReference>
<name>A0A8H6HZJ7_9AGAR</name>
<evidence type="ECO:0000259" key="2">
    <source>
        <dbReference type="Pfam" id="PF07969"/>
    </source>
</evidence>